<accession>A0AAW3VA33</accession>
<dbReference type="Proteomes" id="UP000032614">
    <property type="component" value="Chromosome 2"/>
</dbReference>
<evidence type="ECO:0000313" key="3">
    <source>
        <dbReference type="Proteomes" id="UP000032614"/>
    </source>
</evidence>
<dbReference type="EMBL" id="JACIIK010000016">
    <property type="protein sequence ID" value="MBB6206236.1"/>
    <property type="molecule type" value="Genomic_DNA"/>
</dbReference>
<gene>
    <name evidence="2" type="ORF">GGD69_007134</name>
    <name evidence="1" type="ORF">OI25_7036</name>
</gene>
<dbReference type="KEGG" id="bfn:OI25_7036"/>
<reference evidence="1 3" key="1">
    <citation type="journal article" date="2015" name="Genome Announc.">
        <title>Complete genome sequences for 59 burkholderia isolates, both pathogenic and near neighbor.</title>
        <authorList>
            <person name="Johnson S.L."/>
            <person name="Bishop-Lilly K.A."/>
            <person name="Ladner J.T."/>
            <person name="Daligault H.E."/>
            <person name="Davenport K.W."/>
            <person name="Jaissle J."/>
            <person name="Frey K.G."/>
            <person name="Koroleva G.I."/>
            <person name="Bruce D.C."/>
            <person name="Coyne S.R."/>
            <person name="Broomall S.M."/>
            <person name="Li P.E."/>
            <person name="Teshima H."/>
            <person name="Gibbons H.S."/>
            <person name="Palacios G.F."/>
            <person name="Rosenzweig C.N."/>
            <person name="Redden C.L."/>
            <person name="Xu Y."/>
            <person name="Minogue T.D."/>
            <person name="Chain P.S."/>
        </authorList>
    </citation>
    <scope>NUCLEOTIDE SEQUENCE [LARGE SCALE GENOMIC DNA]</scope>
    <source>
        <strain evidence="1 3">ATCC BAA-463</strain>
    </source>
</reference>
<organism evidence="2 4">
    <name type="scientific">Paraburkholderia fungorum</name>
    <dbReference type="NCBI Taxonomy" id="134537"/>
    <lineage>
        <taxon>Bacteria</taxon>
        <taxon>Pseudomonadati</taxon>
        <taxon>Pseudomonadota</taxon>
        <taxon>Betaproteobacteria</taxon>
        <taxon>Burkholderiales</taxon>
        <taxon>Burkholderiaceae</taxon>
        <taxon>Paraburkholderia</taxon>
    </lineage>
</organism>
<sequence length="54" mass="5827">MSSALIAKVYCVKWIGYQAPITYSSCATRVVLQHLNRKLAGSGVRSSITSITPV</sequence>
<protein>
    <recommendedName>
        <fullName evidence="5">Transposase</fullName>
    </recommendedName>
</protein>
<reference evidence="2 4" key="2">
    <citation type="submission" date="2020-08" db="EMBL/GenBank/DDBJ databases">
        <title>Genomic Encyclopedia of Type Strains, Phase IV (KMG-V): Genome sequencing to study the core and pangenomes of soil and plant-associated prokaryotes.</title>
        <authorList>
            <person name="Whitman W."/>
        </authorList>
    </citation>
    <scope>NUCLEOTIDE SEQUENCE [LARGE SCALE GENOMIC DNA]</scope>
    <source>
        <strain evidence="2 4">SEMIA 4013</strain>
    </source>
</reference>
<dbReference type="AlphaFoldDB" id="A0AAW3VA33"/>
<evidence type="ECO:0000313" key="2">
    <source>
        <dbReference type="EMBL" id="MBB6206236.1"/>
    </source>
</evidence>
<proteinExistence type="predicted"/>
<evidence type="ECO:0000313" key="4">
    <source>
        <dbReference type="Proteomes" id="UP000518681"/>
    </source>
</evidence>
<dbReference type="Proteomes" id="UP000518681">
    <property type="component" value="Unassembled WGS sequence"/>
</dbReference>
<name>A0AAW3VA33_9BURK</name>
<evidence type="ECO:0008006" key="5">
    <source>
        <dbReference type="Google" id="ProtNLM"/>
    </source>
</evidence>
<dbReference type="EMBL" id="CP010027">
    <property type="protein sequence ID" value="AJZ63431.1"/>
    <property type="molecule type" value="Genomic_DNA"/>
</dbReference>
<evidence type="ECO:0000313" key="1">
    <source>
        <dbReference type="EMBL" id="AJZ63431.1"/>
    </source>
</evidence>